<feature type="domain" description="HTH luxR-type" evidence="8">
    <location>
        <begin position="171"/>
        <end position="198"/>
    </location>
</feature>
<proteinExistence type="inferred from homology"/>
<keyword evidence="4" id="KW-0731">Sigma factor</keyword>
<dbReference type="InterPro" id="IPR016032">
    <property type="entry name" value="Sig_transdc_resp-reg_C-effctor"/>
</dbReference>
<dbReference type="InterPro" id="IPR014284">
    <property type="entry name" value="RNA_pol_sigma-70_dom"/>
</dbReference>
<dbReference type="InterPro" id="IPR007627">
    <property type="entry name" value="RNA_pol_sigma70_r2"/>
</dbReference>
<evidence type="ECO:0000313" key="11">
    <source>
        <dbReference type="Proteomes" id="UP000824192"/>
    </source>
</evidence>
<dbReference type="GO" id="GO:0006352">
    <property type="term" value="P:DNA-templated transcription initiation"/>
    <property type="evidence" value="ECO:0007669"/>
    <property type="project" value="InterPro"/>
</dbReference>
<gene>
    <name evidence="10" type="ORF">H9868_03230</name>
</gene>
<evidence type="ECO:0000256" key="5">
    <source>
        <dbReference type="ARBA" id="ARBA00023125"/>
    </source>
</evidence>
<reference evidence="10" key="2">
    <citation type="submission" date="2021-04" db="EMBL/GenBank/DDBJ databases">
        <authorList>
            <person name="Gilroy R."/>
        </authorList>
    </citation>
    <scope>NUCLEOTIDE SEQUENCE</scope>
    <source>
        <strain evidence="10">ChiGjej6B6-1540</strain>
    </source>
</reference>
<dbReference type="SUPFAM" id="SSF88946">
    <property type="entry name" value="Sigma2 domain of RNA polymerase sigma factors"/>
    <property type="match status" value="1"/>
</dbReference>
<dbReference type="PANTHER" id="PTHR30385:SF1">
    <property type="entry name" value="RNA POLYMERASE SIGMA-H FACTOR"/>
    <property type="match status" value="1"/>
</dbReference>
<dbReference type="PROSITE" id="PS00715">
    <property type="entry name" value="SIGMA70_1"/>
    <property type="match status" value="1"/>
</dbReference>
<feature type="domain" description="RNA polymerase sigma-70" evidence="9">
    <location>
        <begin position="55"/>
        <end position="68"/>
    </location>
</feature>
<evidence type="ECO:0000259" key="8">
    <source>
        <dbReference type="PROSITE" id="PS00622"/>
    </source>
</evidence>
<dbReference type="AlphaFoldDB" id="A0A9D1RUH2"/>
<dbReference type="InterPro" id="IPR013325">
    <property type="entry name" value="RNA_pol_sigma_r2"/>
</dbReference>
<dbReference type="EMBL" id="DXGA01000071">
    <property type="protein sequence ID" value="HIW93533.1"/>
    <property type="molecule type" value="Genomic_DNA"/>
</dbReference>
<evidence type="ECO:0000256" key="7">
    <source>
        <dbReference type="ARBA" id="ARBA00024701"/>
    </source>
</evidence>
<evidence type="ECO:0000256" key="6">
    <source>
        <dbReference type="ARBA" id="ARBA00023163"/>
    </source>
</evidence>
<reference evidence="10" key="1">
    <citation type="journal article" date="2021" name="PeerJ">
        <title>Extensive microbial diversity within the chicken gut microbiome revealed by metagenomics and culture.</title>
        <authorList>
            <person name="Gilroy R."/>
            <person name="Ravi A."/>
            <person name="Getino M."/>
            <person name="Pursley I."/>
            <person name="Horton D.L."/>
            <person name="Alikhan N.F."/>
            <person name="Baker D."/>
            <person name="Gharbi K."/>
            <person name="Hall N."/>
            <person name="Watson M."/>
            <person name="Adriaenssens E.M."/>
            <person name="Foster-Nyarko E."/>
            <person name="Jarju S."/>
            <person name="Secka A."/>
            <person name="Antonio M."/>
            <person name="Oren A."/>
            <person name="Chaudhuri R.R."/>
            <person name="La Ragione R."/>
            <person name="Hildebrand F."/>
            <person name="Pallen M.J."/>
        </authorList>
    </citation>
    <scope>NUCLEOTIDE SEQUENCE</scope>
    <source>
        <strain evidence="10">ChiGjej6B6-1540</strain>
    </source>
</reference>
<dbReference type="SUPFAM" id="SSF46894">
    <property type="entry name" value="C-terminal effector domain of the bipartite response regulators"/>
    <property type="match status" value="1"/>
</dbReference>
<evidence type="ECO:0000256" key="1">
    <source>
        <dbReference type="ARBA" id="ARBA00007788"/>
    </source>
</evidence>
<keyword evidence="5" id="KW-0238">DNA-binding</keyword>
<dbReference type="GO" id="GO:0003677">
    <property type="term" value="F:DNA binding"/>
    <property type="evidence" value="ECO:0007669"/>
    <property type="project" value="UniProtKB-KW"/>
</dbReference>
<dbReference type="InterPro" id="IPR000943">
    <property type="entry name" value="RNA_pol_sigma70"/>
</dbReference>
<dbReference type="Gene3D" id="1.20.120.1810">
    <property type="match status" value="1"/>
</dbReference>
<comment type="similarity">
    <text evidence="1">Belongs to the sigma-70 factor family.</text>
</comment>
<accession>A0A9D1RUH2</accession>
<evidence type="ECO:0000259" key="9">
    <source>
        <dbReference type="PROSITE" id="PS00715"/>
    </source>
</evidence>
<dbReference type="PROSITE" id="PS00622">
    <property type="entry name" value="HTH_LUXR_1"/>
    <property type="match status" value="1"/>
</dbReference>
<dbReference type="Gene3D" id="1.10.10.10">
    <property type="entry name" value="Winged helix-like DNA-binding domain superfamily/Winged helix DNA-binding domain"/>
    <property type="match status" value="1"/>
</dbReference>
<protein>
    <recommendedName>
        <fullName evidence="2">RNA polymerase sigma factor SigS</fullName>
    </recommendedName>
</protein>
<dbReference type="PIRSF" id="PIRSF002939">
    <property type="entry name" value="RNA_polymerase_sigma-H_factor"/>
    <property type="match status" value="1"/>
</dbReference>
<comment type="caution">
    <text evidence="10">The sequence shown here is derived from an EMBL/GenBank/DDBJ whole genome shotgun (WGS) entry which is preliminary data.</text>
</comment>
<dbReference type="InterPro" id="IPR016371">
    <property type="entry name" value="RNA_pol_sigma-H_factor"/>
</dbReference>
<sequence>MDAFQAQQYDRTDETLCALAADGDRDAEETLVLRYNRMVRICARPYFLAGGDSEDLIQEGMLGLINAIRAYDPSCGTAFRTYAERCIRNRLISAIKAAARDKHTPLNDYISFETPLFDGYTIHNACGTDYRRLENPEDTFICREEHLERMRVLKGQLSGFEAKVLACYLEGLSYTEIAAQVKRSPKSVDNAVQRIRRKVAQHYFPGEVSES</sequence>
<dbReference type="InterPro" id="IPR000792">
    <property type="entry name" value="Tscrpt_reg_LuxR_C"/>
</dbReference>
<dbReference type="Pfam" id="PF04542">
    <property type="entry name" value="Sigma70_r2"/>
    <property type="match status" value="1"/>
</dbReference>
<evidence type="ECO:0000256" key="3">
    <source>
        <dbReference type="ARBA" id="ARBA00023015"/>
    </source>
</evidence>
<name>A0A9D1RUH2_9FIRM</name>
<evidence type="ECO:0000313" key="10">
    <source>
        <dbReference type="EMBL" id="HIW93533.1"/>
    </source>
</evidence>
<dbReference type="InterPro" id="IPR036388">
    <property type="entry name" value="WH-like_DNA-bd_sf"/>
</dbReference>
<evidence type="ECO:0000256" key="2">
    <source>
        <dbReference type="ARBA" id="ARBA00021245"/>
    </source>
</evidence>
<dbReference type="SMART" id="SM00421">
    <property type="entry name" value="HTH_LUXR"/>
    <property type="match status" value="1"/>
</dbReference>
<dbReference type="PANTHER" id="PTHR30385">
    <property type="entry name" value="SIGMA FACTOR F FLAGELLAR"/>
    <property type="match status" value="1"/>
</dbReference>
<organism evidence="10 11">
    <name type="scientific">Candidatus Flavonifractor merdipullorum</name>
    <dbReference type="NCBI Taxonomy" id="2838590"/>
    <lineage>
        <taxon>Bacteria</taxon>
        <taxon>Bacillati</taxon>
        <taxon>Bacillota</taxon>
        <taxon>Clostridia</taxon>
        <taxon>Eubacteriales</taxon>
        <taxon>Oscillospiraceae</taxon>
        <taxon>Flavonifractor</taxon>
    </lineage>
</organism>
<evidence type="ECO:0000256" key="4">
    <source>
        <dbReference type="ARBA" id="ARBA00023082"/>
    </source>
</evidence>
<keyword evidence="3" id="KW-0805">Transcription regulation</keyword>
<dbReference type="Pfam" id="PF08281">
    <property type="entry name" value="Sigma70_r4_2"/>
    <property type="match status" value="1"/>
</dbReference>
<dbReference type="Proteomes" id="UP000824192">
    <property type="component" value="Unassembled WGS sequence"/>
</dbReference>
<comment type="function">
    <text evidence="7">Sigma factors are initiation factors that promote the attachment of RNA polymerase to specific initiation sites and are then released. Sigma-S contributes to the protection against external stress, thus playing a role in cellular fitness and survival.</text>
</comment>
<dbReference type="InterPro" id="IPR013249">
    <property type="entry name" value="RNA_pol_sigma70_r4_t2"/>
</dbReference>
<keyword evidence="6" id="KW-0804">Transcription</keyword>
<dbReference type="GO" id="GO:0016987">
    <property type="term" value="F:sigma factor activity"/>
    <property type="evidence" value="ECO:0007669"/>
    <property type="project" value="UniProtKB-KW"/>
</dbReference>
<dbReference type="NCBIfam" id="TIGR02937">
    <property type="entry name" value="sigma70-ECF"/>
    <property type="match status" value="1"/>
</dbReference>